<organism evidence="2">
    <name type="scientific">Myoviridae sp. ctfrL10</name>
    <dbReference type="NCBI Taxonomy" id="2826678"/>
    <lineage>
        <taxon>Viruses</taxon>
        <taxon>Duplodnaviria</taxon>
        <taxon>Heunggongvirae</taxon>
        <taxon>Uroviricota</taxon>
        <taxon>Caudoviricetes</taxon>
    </lineage>
</organism>
<keyword evidence="1" id="KW-1133">Transmembrane helix</keyword>
<name>A0A8S5MRC9_9CAUD</name>
<protein>
    <submittedName>
        <fullName evidence="2">Uncharacterized protein</fullName>
    </submittedName>
</protein>
<keyword evidence="1" id="KW-0472">Membrane</keyword>
<reference evidence="2" key="1">
    <citation type="journal article" date="2021" name="Proc. Natl. Acad. Sci. U.S.A.">
        <title>A Catalog of Tens of Thousands of Viruses from Human Metagenomes Reveals Hidden Associations with Chronic Diseases.</title>
        <authorList>
            <person name="Tisza M.J."/>
            <person name="Buck C.B."/>
        </authorList>
    </citation>
    <scope>NUCLEOTIDE SEQUENCE</scope>
    <source>
        <strain evidence="2">CtfrL10</strain>
    </source>
</reference>
<feature type="transmembrane region" description="Helical" evidence="1">
    <location>
        <begin position="28"/>
        <end position="47"/>
    </location>
</feature>
<proteinExistence type="predicted"/>
<sequence>MTKEAIIAYAIGLVLCLVLDIWCDSRGYVTLWLLGGCVLGMSLSYELKKYRDKEEARKNRLKRQDNAGSRYH</sequence>
<keyword evidence="1" id="KW-0812">Transmembrane</keyword>
<evidence type="ECO:0000313" key="2">
    <source>
        <dbReference type="EMBL" id="DAD84881.1"/>
    </source>
</evidence>
<feature type="transmembrane region" description="Helical" evidence="1">
    <location>
        <begin position="5"/>
        <end position="22"/>
    </location>
</feature>
<dbReference type="EMBL" id="BK014968">
    <property type="protein sequence ID" value="DAD84881.1"/>
    <property type="molecule type" value="Genomic_DNA"/>
</dbReference>
<evidence type="ECO:0000256" key="1">
    <source>
        <dbReference type="SAM" id="Phobius"/>
    </source>
</evidence>
<accession>A0A8S5MRC9</accession>